<dbReference type="Gene3D" id="2.30.30.190">
    <property type="entry name" value="CAP Gly-rich-like domain"/>
    <property type="match status" value="1"/>
</dbReference>
<dbReference type="InterPro" id="IPR036859">
    <property type="entry name" value="CAP-Gly_dom_sf"/>
</dbReference>
<proteinExistence type="predicted"/>
<dbReference type="SUPFAM" id="SSF74924">
    <property type="entry name" value="Cap-Gly domain"/>
    <property type="match status" value="1"/>
</dbReference>
<dbReference type="SMART" id="SM01052">
    <property type="entry name" value="CAP_GLY"/>
    <property type="match status" value="1"/>
</dbReference>
<gene>
    <name evidence="3" type="ORF">C0Q70_08117</name>
</gene>
<feature type="region of interest" description="Disordered" evidence="1">
    <location>
        <begin position="841"/>
        <end position="864"/>
    </location>
</feature>
<keyword evidence="4" id="KW-1185">Reference proteome</keyword>
<feature type="compositionally biased region" description="Low complexity" evidence="1">
    <location>
        <begin position="906"/>
        <end position="915"/>
    </location>
</feature>
<dbReference type="EMBL" id="PZQS01000004">
    <property type="protein sequence ID" value="PVD32672.1"/>
    <property type="molecule type" value="Genomic_DNA"/>
</dbReference>
<reference evidence="3 4" key="1">
    <citation type="submission" date="2018-04" db="EMBL/GenBank/DDBJ databases">
        <title>The genome of golden apple snail Pomacea canaliculata provides insight into stress tolerance and invasive adaptation.</title>
        <authorList>
            <person name="Liu C."/>
            <person name="Liu B."/>
            <person name="Ren Y."/>
            <person name="Zhang Y."/>
            <person name="Wang H."/>
            <person name="Li S."/>
            <person name="Jiang F."/>
            <person name="Yin L."/>
            <person name="Zhang G."/>
            <person name="Qian W."/>
            <person name="Fan W."/>
        </authorList>
    </citation>
    <scope>NUCLEOTIDE SEQUENCE [LARGE SCALE GENOMIC DNA]</scope>
    <source>
        <strain evidence="3">SZHN2017</strain>
        <tissue evidence="3">Muscle</tissue>
    </source>
</reference>
<comment type="caution">
    <text evidence="3">The sequence shown here is derived from an EMBL/GenBank/DDBJ whole genome shotgun (WGS) entry which is preliminary data.</text>
</comment>
<dbReference type="Pfam" id="PF12423">
    <property type="entry name" value="KIF1B"/>
    <property type="match status" value="1"/>
</dbReference>
<dbReference type="Pfam" id="PF12473">
    <property type="entry name" value="DUF3694"/>
    <property type="match status" value="1"/>
</dbReference>
<feature type="region of interest" description="Disordered" evidence="1">
    <location>
        <begin position="986"/>
        <end position="1083"/>
    </location>
</feature>
<dbReference type="PROSITE" id="PS50245">
    <property type="entry name" value="CAP_GLY_2"/>
    <property type="match status" value="1"/>
</dbReference>
<dbReference type="PANTHER" id="PTHR18916">
    <property type="entry name" value="DYNACTIN 1-RELATED MICROTUBULE-BINDING"/>
    <property type="match status" value="1"/>
</dbReference>
<dbReference type="InterPro" id="IPR022140">
    <property type="entry name" value="Kinesin-like_KIF1-typ"/>
</dbReference>
<evidence type="ECO:0000313" key="4">
    <source>
        <dbReference type="Proteomes" id="UP000245119"/>
    </source>
</evidence>
<evidence type="ECO:0000259" key="2">
    <source>
        <dbReference type="PROSITE" id="PS50245"/>
    </source>
</evidence>
<dbReference type="Proteomes" id="UP000245119">
    <property type="component" value="Linkage Group LG4"/>
</dbReference>
<sequence length="1283" mass="142060">MSFCAVTEALEKQRQMYERQMQMLRSQLMSPGTPSFPMQLFDAQRLTPTTAATTNSIQRKYQEWAQDRDKNFKHSLAKLREELVKANSLVREANFLSQEMGKQTEFHVTLQIPAANLSPNRRRGAFVSEPAILVKRKMRNSQIWTMEKLENKIIDMREMYEERKATGQPMMDNGPPTVGDPFYESQENHNLIGVANIFLECLFHDVKLDYHVPIISQQGEVAGKLHIEISKMGGAVLDRYVDLAAENNQEETTVPMGAPLLIRVCIRDARGLPPALSHFVFCQYNFWGHSEAVVVPPEINPDYINKKDDDSVSFIFNHEKVFRVPITEEFIEFSSDGALSIEVWGHRSHGFGQPVTVLDTAQAKSRSVADRWNEVMRKIEMWVEFHELNDQGEYTPVEVISKPEVPCAGAFQLRQGHSHRVLVRVKPVANSGTLPLICECITSLSIGCLTVRSKLQKGLDSYQEEDLTVLRDRWSKALARRKQYLDEQIQKLINKQDKSEADSERERALIEQWVCLTEERNAVLLPAPGSNIPGAPADWDPPPNVEEHSPVLFLDLNADDMSTPSVKEGLQAVGVNSILPKEHGTQFVSLPLIKCYSEMENVCAIASWDSSLHDSPNLNRVTPASERIYMVVKAVVRLSHPASMELVLRKRVAINIYKKQSLTSLTHMLKNRIIGSDFLYSSGIIYEVVSNMPKGSEELEDMETLAQIAASHNDTSAIDGETYIEKYIKGISAVESILTLDRLRQEVAVKQHLKVSGRPSNLRKTTSVPNINQIVTSPIAALEYQLRADSVQDLSMLDQFSPKSHSFPATPKLVSPLSTTGKLVKPMMTLVEEQHQREAWPLLRKDTEEDLDEEDELPMPKPHVARRLLDADFVDTHSIDSDDYQEFESYQSQQTKGDGAKDSHAPHAGTTATATQMTPSSTADSLAEAPIKNYTPSMTSSGYGSQAVSTLTLSSEDSLSIKSIEDQSEAGTRHVQLGGHKAEGAEVSVDSEADEHVGDVVGCLAKEALNEETEEEEYGDEGDDETKARNNESGQSLGDGGDSSLKTSPPHVTTATAAAASGADRTWSNSDVDSDPYSITAMDELEKLGMVEEEEEGADGVQRGGERKRCCCSKRQKLRPATTTAGCPRVDDNMSECSFGSRADLDRLHEGPVPSWIQPGEGVTVTCTNGPSKSGVVRFVGPVQFASGAWVGVELDQPEGKNDGHIKGVRYFSCQPRHGIFVRPDKLAWDKSRKNSRKGPTSNRKSSPLGGSLSNLYRPSSSPSASSASSLMKSTASSQAKKK</sequence>
<protein>
    <recommendedName>
        <fullName evidence="2">CAP-Gly domain-containing protein</fullName>
    </recommendedName>
</protein>
<dbReference type="InterPro" id="IPR000938">
    <property type="entry name" value="CAP-Gly_domain"/>
</dbReference>
<feature type="region of interest" description="Disordered" evidence="1">
    <location>
        <begin position="880"/>
        <end position="925"/>
    </location>
</feature>
<feature type="compositionally biased region" description="Acidic residues" evidence="1">
    <location>
        <begin position="1010"/>
        <end position="1024"/>
    </location>
</feature>
<dbReference type="InterPro" id="IPR022164">
    <property type="entry name" value="Kinesin-like"/>
</dbReference>
<feature type="compositionally biased region" description="Acidic residues" evidence="1">
    <location>
        <begin position="848"/>
        <end position="857"/>
    </location>
</feature>
<accession>A0A2T7PGX9</accession>
<organism evidence="3 4">
    <name type="scientific">Pomacea canaliculata</name>
    <name type="common">Golden apple snail</name>
    <dbReference type="NCBI Taxonomy" id="400727"/>
    <lineage>
        <taxon>Eukaryota</taxon>
        <taxon>Metazoa</taxon>
        <taxon>Spiralia</taxon>
        <taxon>Lophotrochozoa</taxon>
        <taxon>Mollusca</taxon>
        <taxon>Gastropoda</taxon>
        <taxon>Caenogastropoda</taxon>
        <taxon>Architaenioglossa</taxon>
        <taxon>Ampullarioidea</taxon>
        <taxon>Ampullariidae</taxon>
        <taxon>Pomacea</taxon>
    </lineage>
</organism>
<dbReference type="STRING" id="400727.A0A2T7PGX9"/>
<feature type="region of interest" description="Disordered" evidence="1">
    <location>
        <begin position="1225"/>
        <end position="1283"/>
    </location>
</feature>
<name>A0A2T7PGX9_POMCA</name>
<feature type="domain" description="CAP-Gly" evidence="2">
    <location>
        <begin position="1181"/>
        <end position="1223"/>
    </location>
</feature>
<feature type="compositionally biased region" description="Low complexity" evidence="1">
    <location>
        <begin position="1252"/>
        <end position="1283"/>
    </location>
</feature>
<dbReference type="OrthoDB" id="3176171at2759"/>
<evidence type="ECO:0000256" key="1">
    <source>
        <dbReference type="SAM" id="MobiDB-lite"/>
    </source>
</evidence>
<evidence type="ECO:0000313" key="3">
    <source>
        <dbReference type="EMBL" id="PVD32672.1"/>
    </source>
</evidence>
<dbReference type="Pfam" id="PF01302">
    <property type="entry name" value="CAP_GLY"/>
    <property type="match status" value="1"/>
</dbReference>